<evidence type="ECO:0000313" key="1">
    <source>
        <dbReference type="EMBL" id="GFY68446.1"/>
    </source>
</evidence>
<reference evidence="1" key="1">
    <citation type="submission" date="2020-08" db="EMBL/GenBank/DDBJ databases">
        <title>Multicomponent nature underlies the extraordinary mechanical properties of spider dragline silk.</title>
        <authorList>
            <person name="Kono N."/>
            <person name="Nakamura H."/>
            <person name="Mori M."/>
            <person name="Yoshida Y."/>
            <person name="Ohtoshi R."/>
            <person name="Malay A.D."/>
            <person name="Moran D.A.P."/>
            <person name="Tomita M."/>
            <person name="Numata K."/>
            <person name="Arakawa K."/>
        </authorList>
    </citation>
    <scope>NUCLEOTIDE SEQUENCE</scope>
</reference>
<proteinExistence type="predicted"/>
<sequence>MEEDQIFELLIDEVLFPYYYDRFYEISPISKYSLLVTSKGVVTEDFALLIIKAIYIQSKIYLTKWLPFLHKVSDSMLSSPQTYVKYVTCICKAALNFTTDIYDQFISVCTLVIKIGDIACTGNCLVFFKLTPYILKVIFKKILKEKFRTRGGWQCLERYLQNNRHIRQWDERLRSASASERRRLKEKLSYYIEEKTKALKYNPLDIILETLHDPLIADITKEVILSVELSLFVEIKSSLVKKKKSTAILNGTTLSNSVFETILPSSEQFEKYPEPETASNEYESEKNINESNLLKLKTLMDESDSVVEVSNLPNLNNKALEEVTRTIDQLELKIEYLISVFESLDVS</sequence>
<dbReference type="AlphaFoldDB" id="A0A8X6YC89"/>
<name>A0A8X6YC89_9ARAC</name>
<gene>
    <name evidence="1" type="ORF">TNIN_138851</name>
</gene>
<dbReference type="EMBL" id="BMAV01017071">
    <property type="protein sequence ID" value="GFY68446.1"/>
    <property type="molecule type" value="Genomic_DNA"/>
</dbReference>
<keyword evidence="2" id="KW-1185">Reference proteome</keyword>
<accession>A0A8X6YC89</accession>
<comment type="caution">
    <text evidence="1">The sequence shown here is derived from an EMBL/GenBank/DDBJ whole genome shotgun (WGS) entry which is preliminary data.</text>
</comment>
<evidence type="ECO:0000313" key="2">
    <source>
        <dbReference type="Proteomes" id="UP000886998"/>
    </source>
</evidence>
<dbReference type="Proteomes" id="UP000886998">
    <property type="component" value="Unassembled WGS sequence"/>
</dbReference>
<protein>
    <submittedName>
        <fullName evidence="1">Uncharacterized protein</fullName>
    </submittedName>
</protein>
<organism evidence="1 2">
    <name type="scientific">Trichonephila inaurata madagascariensis</name>
    <dbReference type="NCBI Taxonomy" id="2747483"/>
    <lineage>
        <taxon>Eukaryota</taxon>
        <taxon>Metazoa</taxon>
        <taxon>Ecdysozoa</taxon>
        <taxon>Arthropoda</taxon>
        <taxon>Chelicerata</taxon>
        <taxon>Arachnida</taxon>
        <taxon>Araneae</taxon>
        <taxon>Araneomorphae</taxon>
        <taxon>Entelegynae</taxon>
        <taxon>Araneoidea</taxon>
        <taxon>Nephilidae</taxon>
        <taxon>Trichonephila</taxon>
        <taxon>Trichonephila inaurata</taxon>
    </lineage>
</organism>